<gene>
    <name evidence="2" type="ORF">E5340_07960</name>
</gene>
<proteinExistence type="predicted"/>
<accession>A0A4S2EF81</accession>
<dbReference type="EMBL" id="SRYK01000042">
    <property type="protein sequence ID" value="TGY54456.1"/>
    <property type="molecule type" value="Genomic_DNA"/>
</dbReference>
<dbReference type="RefSeq" id="WP_135942260.1">
    <property type="nucleotide sequence ID" value="NZ_SRYK01000042.1"/>
</dbReference>
<keyword evidence="1" id="KW-0812">Transmembrane</keyword>
<sequence>MVAVVVAICILLIMVVSLLSLRNVKDYDERQKLVMNRGSKYALITVLVLNMLFYVLSFEDNFFSFSVMFTSAMSIWSGILVATLYGIWHYAFFSLRAKETSGFAILMIVTGIVNIVLGVIDYLGLWGEGPKIVEGISFGIVGFSCLCMGSTIMLRNHLDSNEEGDL</sequence>
<reference evidence="2 3" key="1">
    <citation type="submission" date="2019-04" db="EMBL/GenBank/DDBJ databases">
        <title>Microbes associate with the intestines of laboratory mice.</title>
        <authorList>
            <person name="Navarre W."/>
            <person name="Wong E."/>
            <person name="Huang K."/>
            <person name="Tropini C."/>
            <person name="Ng K."/>
            <person name="Yu B."/>
        </authorList>
    </citation>
    <scope>NUCLEOTIDE SEQUENCE [LARGE SCALE GENOMIC DNA]</scope>
    <source>
        <strain evidence="2 3">NM26_J9</strain>
    </source>
</reference>
<feature type="transmembrane region" description="Helical" evidence="1">
    <location>
        <begin position="41"/>
        <end position="57"/>
    </location>
</feature>
<feature type="transmembrane region" description="Helical" evidence="1">
    <location>
        <begin position="5"/>
        <end position="21"/>
    </location>
</feature>
<comment type="caution">
    <text evidence="2">The sequence shown here is derived from an EMBL/GenBank/DDBJ whole genome shotgun (WGS) entry which is preliminary data.</text>
</comment>
<feature type="transmembrane region" description="Helical" evidence="1">
    <location>
        <begin position="100"/>
        <end position="120"/>
    </location>
</feature>
<name>A0A4S2EF81_9LACO</name>
<feature type="transmembrane region" description="Helical" evidence="1">
    <location>
        <begin position="63"/>
        <end position="88"/>
    </location>
</feature>
<protein>
    <submittedName>
        <fullName evidence="2">Uncharacterized protein</fullName>
    </submittedName>
</protein>
<keyword evidence="1" id="KW-0472">Membrane</keyword>
<evidence type="ECO:0000313" key="2">
    <source>
        <dbReference type="EMBL" id="TGY54456.1"/>
    </source>
</evidence>
<dbReference type="AlphaFoldDB" id="A0A4S2EF81"/>
<keyword evidence="1" id="KW-1133">Transmembrane helix</keyword>
<feature type="transmembrane region" description="Helical" evidence="1">
    <location>
        <begin position="132"/>
        <end position="154"/>
    </location>
</feature>
<evidence type="ECO:0000256" key="1">
    <source>
        <dbReference type="SAM" id="Phobius"/>
    </source>
</evidence>
<organism evidence="2 3">
    <name type="scientific">Ligilactobacillus murinus</name>
    <dbReference type="NCBI Taxonomy" id="1622"/>
    <lineage>
        <taxon>Bacteria</taxon>
        <taxon>Bacillati</taxon>
        <taxon>Bacillota</taxon>
        <taxon>Bacilli</taxon>
        <taxon>Lactobacillales</taxon>
        <taxon>Lactobacillaceae</taxon>
        <taxon>Ligilactobacillus</taxon>
    </lineage>
</organism>
<evidence type="ECO:0000313" key="3">
    <source>
        <dbReference type="Proteomes" id="UP000306855"/>
    </source>
</evidence>
<dbReference type="Proteomes" id="UP000306855">
    <property type="component" value="Unassembled WGS sequence"/>
</dbReference>